<keyword evidence="3 4" id="KW-0408">Iron</keyword>
<protein>
    <submittedName>
        <fullName evidence="6">Cytochrome c</fullName>
    </submittedName>
</protein>
<dbReference type="EMBL" id="JAGGJA010000006">
    <property type="protein sequence ID" value="MCW9707319.1"/>
    <property type="molecule type" value="Genomic_DNA"/>
</dbReference>
<reference evidence="6 7" key="1">
    <citation type="submission" date="2021-03" db="EMBL/GenBank/DDBJ databases">
        <title>Aliifodinibius sp. nov., a new bacterium isolated from saline soil.</title>
        <authorList>
            <person name="Galisteo C."/>
            <person name="De La Haba R."/>
            <person name="Sanchez-Porro C."/>
            <person name="Ventosa A."/>
        </authorList>
    </citation>
    <scope>NUCLEOTIDE SEQUENCE [LARGE SCALE GENOMIC DNA]</scope>
    <source>
        <strain evidence="6 7">1BSP15-2V2</strain>
    </source>
</reference>
<organism evidence="6 7">
    <name type="scientific">Fodinibius salsisoli</name>
    <dbReference type="NCBI Taxonomy" id="2820877"/>
    <lineage>
        <taxon>Bacteria</taxon>
        <taxon>Pseudomonadati</taxon>
        <taxon>Balneolota</taxon>
        <taxon>Balneolia</taxon>
        <taxon>Balneolales</taxon>
        <taxon>Balneolaceae</taxon>
        <taxon>Fodinibius</taxon>
    </lineage>
</organism>
<evidence type="ECO:0000259" key="5">
    <source>
        <dbReference type="PROSITE" id="PS51007"/>
    </source>
</evidence>
<dbReference type="PROSITE" id="PS51257">
    <property type="entry name" value="PROKAR_LIPOPROTEIN"/>
    <property type="match status" value="1"/>
</dbReference>
<dbReference type="Gene3D" id="1.10.760.10">
    <property type="entry name" value="Cytochrome c-like domain"/>
    <property type="match status" value="1"/>
</dbReference>
<evidence type="ECO:0000256" key="1">
    <source>
        <dbReference type="ARBA" id="ARBA00022617"/>
    </source>
</evidence>
<dbReference type="RefSeq" id="WP_265766087.1">
    <property type="nucleotide sequence ID" value="NZ_JAGGJA010000006.1"/>
</dbReference>
<dbReference type="PROSITE" id="PS51007">
    <property type="entry name" value="CYTC"/>
    <property type="match status" value="1"/>
</dbReference>
<proteinExistence type="predicted"/>
<name>A0ABT3PNG4_9BACT</name>
<dbReference type="SUPFAM" id="SSF46626">
    <property type="entry name" value="Cytochrome c"/>
    <property type="match status" value="1"/>
</dbReference>
<dbReference type="Pfam" id="PF00034">
    <property type="entry name" value="Cytochrom_C"/>
    <property type="match status" value="1"/>
</dbReference>
<dbReference type="InterPro" id="IPR036909">
    <property type="entry name" value="Cyt_c-like_dom_sf"/>
</dbReference>
<accession>A0ABT3PNG4</accession>
<gene>
    <name evidence="6" type="ORF">J6I44_10650</name>
</gene>
<dbReference type="InterPro" id="IPR009056">
    <property type="entry name" value="Cyt_c-like_dom"/>
</dbReference>
<keyword evidence="2 4" id="KW-0479">Metal-binding</keyword>
<evidence type="ECO:0000313" key="6">
    <source>
        <dbReference type="EMBL" id="MCW9707319.1"/>
    </source>
</evidence>
<evidence type="ECO:0000256" key="4">
    <source>
        <dbReference type="PROSITE-ProRule" id="PRU00433"/>
    </source>
</evidence>
<evidence type="ECO:0000256" key="2">
    <source>
        <dbReference type="ARBA" id="ARBA00022723"/>
    </source>
</evidence>
<keyword evidence="7" id="KW-1185">Reference proteome</keyword>
<evidence type="ECO:0000256" key="3">
    <source>
        <dbReference type="ARBA" id="ARBA00023004"/>
    </source>
</evidence>
<sequence length="164" mass="17925">MENTIKNIVGLLLVTMLILAGCGGGAEQGNTQSAQKASTSGGTEGLTAFEQKHGIGPVTEVITVDQIDMKKVKKGKELFKIKCSACHKIGERYIGPKLGDVFDDRTPTYVMNMILNPDGMVKEHPEAKKMLQEFLSPMPNQNLEREEARAIVEYLSSVQNDTAK</sequence>
<keyword evidence="1 4" id="KW-0349">Heme</keyword>
<evidence type="ECO:0000313" key="7">
    <source>
        <dbReference type="Proteomes" id="UP001207918"/>
    </source>
</evidence>
<comment type="caution">
    <text evidence="6">The sequence shown here is derived from an EMBL/GenBank/DDBJ whole genome shotgun (WGS) entry which is preliminary data.</text>
</comment>
<dbReference type="Proteomes" id="UP001207918">
    <property type="component" value="Unassembled WGS sequence"/>
</dbReference>
<feature type="domain" description="Cytochrome c" evidence="5">
    <location>
        <begin position="70"/>
        <end position="159"/>
    </location>
</feature>